<comment type="caution">
    <text evidence="1">The sequence shown here is derived from an EMBL/GenBank/DDBJ whole genome shotgun (WGS) entry which is preliminary data.</text>
</comment>
<name>A0A4R6BP27_9STAP</name>
<dbReference type="EMBL" id="SCWE01000001">
    <property type="protein sequence ID" value="TDM03538.1"/>
    <property type="molecule type" value="Genomic_DNA"/>
</dbReference>
<reference evidence="1 2" key="1">
    <citation type="submission" date="2019-01" db="EMBL/GenBank/DDBJ databases">
        <title>Draft genome sequences of the type strains of six Macrococcus species.</title>
        <authorList>
            <person name="Mazhar S."/>
            <person name="Altermann E."/>
            <person name="Hill C."/>
            <person name="Mcauliffe O."/>
        </authorList>
    </citation>
    <scope>NUCLEOTIDE SEQUENCE [LARGE SCALE GENOMIC DNA]</scope>
    <source>
        <strain evidence="1 2">CCM4809</strain>
    </source>
</reference>
<dbReference type="Proteomes" id="UP000295328">
    <property type="component" value="Unassembled WGS sequence"/>
</dbReference>
<evidence type="ECO:0000313" key="2">
    <source>
        <dbReference type="Proteomes" id="UP000295328"/>
    </source>
</evidence>
<sequence>MITDNHLMTMKQRLKIFHTFEDEHIKNLLEMSYEDIKQRCQEFSMDEDKRGAELVYERTRYAYNDALEYFNDSFLSNITSFALQNMKEVDYDDTSTTSTTI</sequence>
<proteinExistence type="predicted"/>
<keyword evidence="2" id="KW-1185">Reference proteome</keyword>
<accession>A0A4R6BP27</accession>
<dbReference type="RefSeq" id="WP_133429634.1">
    <property type="nucleotide sequence ID" value="NZ_BMCC01000001.1"/>
</dbReference>
<organism evidence="1 2">
    <name type="scientific">Macrococcus hajekii</name>
    <dbReference type="NCBI Taxonomy" id="198482"/>
    <lineage>
        <taxon>Bacteria</taxon>
        <taxon>Bacillati</taxon>
        <taxon>Bacillota</taxon>
        <taxon>Bacilli</taxon>
        <taxon>Bacillales</taxon>
        <taxon>Staphylococcaceae</taxon>
        <taxon>Macrococcus</taxon>
    </lineage>
</organism>
<dbReference type="OrthoDB" id="2236831at2"/>
<dbReference type="AlphaFoldDB" id="A0A4R6BP27"/>
<protein>
    <submittedName>
        <fullName evidence="1">Phage gp6-like head-tail connector protein</fullName>
    </submittedName>
</protein>
<evidence type="ECO:0000313" key="1">
    <source>
        <dbReference type="EMBL" id="TDM03538.1"/>
    </source>
</evidence>
<gene>
    <name evidence="1" type="ORF">ERX37_05485</name>
</gene>